<evidence type="ECO:0000313" key="2">
    <source>
        <dbReference type="Proteomes" id="UP000790709"/>
    </source>
</evidence>
<gene>
    <name evidence="1" type="ORF">BV22DRAFT_1056104</name>
</gene>
<keyword evidence="2" id="KW-1185">Reference proteome</keyword>
<reference evidence="1" key="1">
    <citation type="journal article" date="2021" name="New Phytol.">
        <title>Evolutionary innovations through gain and loss of genes in the ectomycorrhizal Boletales.</title>
        <authorList>
            <person name="Wu G."/>
            <person name="Miyauchi S."/>
            <person name="Morin E."/>
            <person name="Kuo A."/>
            <person name="Drula E."/>
            <person name="Varga T."/>
            <person name="Kohler A."/>
            <person name="Feng B."/>
            <person name="Cao Y."/>
            <person name="Lipzen A."/>
            <person name="Daum C."/>
            <person name="Hundley H."/>
            <person name="Pangilinan J."/>
            <person name="Johnson J."/>
            <person name="Barry K."/>
            <person name="LaButti K."/>
            <person name="Ng V."/>
            <person name="Ahrendt S."/>
            <person name="Min B."/>
            <person name="Choi I.G."/>
            <person name="Park H."/>
            <person name="Plett J.M."/>
            <person name="Magnuson J."/>
            <person name="Spatafora J.W."/>
            <person name="Nagy L.G."/>
            <person name="Henrissat B."/>
            <person name="Grigoriev I.V."/>
            <person name="Yang Z.L."/>
            <person name="Xu J."/>
            <person name="Martin F.M."/>
        </authorList>
    </citation>
    <scope>NUCLEOTIDE SEQUENCE</scope>
    <source>
        <strain evidence="1">KUC20120723A-06</strain>
    </source>
</reference>
<dbReference type="EMBL" id="MU266337">
    <property type="protein sequence ID" value="KAH7929875.1"/>
    <property type="molecule type" value="Genomic_DNA"/>
</dbReference>
<organism evidence="1 2">
    <name type="scientific">Leucogyrophana mollusca</name>
    <dbReference type="NCBI Taxonomy" id="85980"/>
    <lineage>
        <taxon>Eukaryota</taxon>
        <taxon>Fungi</taxon>
        <taxon>Dikarya</taxon>
        <taxon>Basidiomycota</taxon>
        <taxon>Agaricomycotina</taxon>
        <taxon>Agaricomycetes</taxon>
        <taxon>Agaricomycetidae</taxon>
        <taxon>Boletales</taxon>
        <taxon>Boletales incertae sedis</taxon>
        <taxon>Leucogyrophana</taxon>
    </lineage>
</organism>
<comment type="caution">
    <text evidence="1">The sequence shown here is derived from an EMBL/GenBank/DDBJ whole genome shotgun (WGS) entry which is preliminary data.</text>
</comment>
<dbReference type="Proteomes" id="UP000790709">
    <property type="component" value="Unassembled WGS sequence"/>
</dbReference>
<name>A0ACB8BV87_9AGAM</name>
<protein>
    <submittedName>
        <fullName evidence="1">Alpha/beta-hydrolase</fullName>
    </submittedName>
</protein>
<evidence type="ECO:0000313" key="1">
    <source>
        <dbReference type="EMBL" id="KAH7929875.1"/>
    </source>
</evidence>
<proteinExistence type="predicted"/>
<sequence>MVFEYRNQPMKGLYLGYQVLSTILVRIPLWSLWYSHSFMRPRPSWSLKHTLSVQLIRHVTYVSSVTGGIVPPPDWRAVVPGDGVEGVWIDGTPELITGELKTWASISQVEPQHIPGYWYAKLGTSPRPTKPPAPSEKVFYCFHGGGYIQLSAHPSDFTANIVRSLVQQNEFASHALALEYRLSATDPFPDRFPFPAALLDAIAGYNYLINVVGYDPENVILTGDSAGGNLALALVRYLIENKSDHAINLPSPPGHLLLLSPWTDLGSSHNWPGSSTIANTMDYLGDLDSRRSLYSKEAYLRPYGFGFAALNRYISPASLHPSVQAHFNGFPRTFIAVGTAERFLDQVRTLKRKMVADMGEDEVTFFEAPDAIHDYLAFNWHPQRSSTLQAIANWLQ</sequence>
<accession>A0ACB8BV87</accession>